<comment type="caution">
    <text evidence="4">The sequence shown here is derived from an EMBL/GenBank/DDBJ whole genome shotgun (WGS) entry which is preliminary data.</text>
</comment>
<dbReference type="Gene3D" id="3.40.30.10">
    <property type="entry name" value="Glutaredoxin"/>
    <property type="match status" value="1"/>
</dbReference>
<dbReference type="Pfam" id="PF13098">
    <property type="entry name" value="Thioredoxin_2"/>
    <property type="match status" value="1"/>
</dbReference>
<accession>A0ABW5JFR5</accession>
<keyword evidence="5" id="KW-1185">Reference proteome</keyword>
<keyword evidence="1 2" id="KW-0732">Signal</keyword>
<feature type="chain" id="PRO_5046833858" evidence="2">
    <location>
        <begin position="25"/>
        <end position="171"/>
    </location>
</feature>
<evidence type="ECO:0000259" key="3">
    <source>
        <dbReference type="PROSITE" id="PS51352"/>
    </source>
</evidence>
<dbReference type="InterPro" id="IPR013766">
    <property type="entry name" value="Thioredoxin_domain"/>
</dbReference>
<evidence type="ECO:0000256" key="2">
    <source>
        <dbReference type="SAM" id="SignalP"/>
    </source>
</evidence>
<sequence>MQFLSKIGAGILLLTLSISFTGFAQNSNNTAKDKIPFNWKSMEEARELAQQDGKKVLIYANAVWCTYCKKQEKEVFSQQNVQELTNEHFYTVWLDIESEEKLIFRGEEVSQRDFARAMRITGTPTFIFLDSEGEIIAGQPGFIPEDLYLQILRFVGTNAYLDQSFEEFAEL</sequence>
<dbReference type="InterPro" id="IPR051099">
    <property type="entry name" value="AGR/TXD"/>
</dbReference>
<dbReference type="Proteomes" id="UP001597460">
    <property type="component" value="Unassembled WGS sequence"/>
</dbReference>
<dbReference type="PANTHER" id="PTHR15337">
    <property type="entry name" value="ANTERIOR GRADIENT PROTEIN-RELATED"/>
    <property type="match status" value="1"/>
</dbReference>
<dbReference type="InterPro" id="IPR036249">
    <property type="entry name" value="Thioredoxin-like_sf"/>
</dbReference>
<evidence type="ECO:0000256" key="1">
    <source>
        <dbReference type="ARBA" id="ARBA00022729"/>
    </source>
</evidence>
<feature type="signal peptide" evidence="2">
    <location>
        <begin position="1"/>
        <end position="24"/>
    </location>
</feature>
<dbReference type="InterPro" id="IPR012336">
    <property type="entry name" value="Thioredoxin-like_fold"/>
</dbReference>
<dbReference type="SUPFAM" id="SSF52833">
    <property type="entry name" value="Thioredoxin-like"/>
    <property type="match status" value="1"/>
</dbReference>
<reference evidence="5" key="1">
    <citation type="journal article" date="2019" name="Int. J. Syst. Evol. Microbiol.">
        <title>The Global Catalogue of Microorganisms (GCM) 10K type strain sequencing project: providing services to taxonomists for standard genome sequencing and annotation.</title>
        <authorList>
            <consortium name="The Broad Institute Genomics Platform"/>
            <consortium name="The Broad Institute Genome Sequencing Center for Infectious Disease"/>
            <person name="Wu L."/>
            <person name="Ma J."/>
        </authorList>
    </citation>
    <scope>NUCLEOTIDE SEQUENCE [LARGE SCALE GENOMIC DNA]</scope>
    <source>
        <strain evidence="5">KCTC 52042</strain>
    </source>
</reference>
<evidence type="ECO:0000313" key="4">
    <source>
        <dbReference type="EMBL" id="MFD2530861.1"/>
    </source>
</evidence>
<protein>
    <submittedName>
        <fullName evidence="4">Thioredoxin family protein</fullName>
    </submittedName>
</protein>
<dbReference type="PROSITE" id="PS51352">
    <property type="entry name" value="THIOREDOXIN_2"/>
    <property type="match status" value="1"/>
</dbReference>
<feature type="domain" description="Thioredoxin" evidence="3">
    <location>
        <begin position="14"/>
        <end position="157"/>
    </location>
</feature>
<dbReference type="EMBL" id="JBHULI010000001">
    <property type="protein sequence ID" value="MFD2530861.1"/>
    <property type="molecule type" value="Genomic_DNA"/>
</dbReference>
<dbReference type="PANTHER" id="PTHR15337:SF11">
    <property type="entry name" value="THIOREDOXIN DOMAIN-CONTAINING PROTEIN"/>
    <property type="match status" value="1"/>
</dbReference>
<organism evidence="4 5">
    <name type="scientific">Gracilimonas halophila</name>
    <dbReference type="NCBI Taxonomy" id="1834464"/>
    <lineage>
        <taxon>Bacteria</taxon>
        <taxon>Pseudomonadati</taxon>
        <taxon>Balneolota</taxon>
        <taxon>Balneolia</taxon>
        <taxon>Balneolales</taxon>
        <taxon>Balneolaceae</taxon>
        <taxon>Gracilimonas</taxon>
    </lineage>
</organism>
<gene>
    <name evidence="4" type="ORF">ACFSVN_00195</name>
</gene>
<dbReference type="RefSeq" id="WP_390296812.1">
    <property type="nucleotide sequence ID" value="NZ_JBHULI010000001.1"/>
</dbReference>
<name>A0ABW5JFR5_9BACT</name>
<proteinExistence type="predicted"/>
<evidence type="ECO:0000313" key="5">
    <source>
        <dbReference type="Proteomes" id="UP001597460"/>
    </source>
</evidence>